<evidence type="ECO:0000313" key="2">
    <source>
        <dbReference type="Proteomes" id="UP000614058"/>
    </source>
</evidence>
<comment type="caution">
    <text evidence="1">The sequence shown here is derived from an EMBL/GenBank/DDBJ whole genome shotgun (WGS) entry which is preliminary data.</text>
</comment>
<reference evidence="1 2" key="1">
    <citation type="journal article" date="2021" name="Pathogens">
        <title>Isolation and Characterization of Kingella bonacorsii sp. nov., A Novel Kingella Species Detected in a Stable Periodontitis Subject.</title>
        <authorList>
            <person name="Antezack A."/>
            <person name="Boxberger M."/>
            <person name="Rolland C."/>
            <person name="Monnet-Corti V."/>
            <person name="La Scola B."/>
        </authorList>
    </citation>
    <scope>NUCLEOTIDE SEQUENCE [LARGE SCALE GENOMIC DNA]</scope>
    <source>
        <strain evidence="1 2">Marseille-Q4569</strain>
    </source>
</reference>
<keyword evidence="2" id="KW-1185">Reference proteome</keyword>
<dbReference type="RefSeq" id="WP_200522572.1">
    <property type="nucleotide sequence ID" value="NZ_JAEHNZ010000002.1"/>
</dbReference>
<organism evidence="1 2">
    <name type="scientific">Kingella bonacorsii</name>
    <dbReference type="NCBI Taxonomy" id="2796361"/>
    <lineage>
        <taxon>Bacteria</taxon>
        <taxon>Pseudomonadati</taxon>
        <taxon>Pseudomonadota</taxon>
        <taxon>Betaproteobacteria</taxon>
        <taxon>Neisseriales</taxon>
        <taxon>Neisseriaceae</taxon>
        <taxon>Kingella</taxon>
    </lineage>
</organism>
<proteinExistence type="predicted"/>
<dbReference type="Proteomes" id="UP000614058">
    <property type="component" value="Unassembled WGS sequence"/>
</dbReference>
<dbReference type="EMBL" id="JAEHNZ010000002">
    <property type="protein sequence ID" value="MBK0396504.1"/>
    <property type="molecule type" value="Genomic_DNA"/>
</dbReference>
<protein>
    <submittedName>
        <fullName evidence="1">Pentapeptide repeat-containing protein</fullName>
    </submittedName>
</protein>
<sequence>MPIPAKLKKRWDIYPTLEDVLSATQNLSVSPFGTTENGLLDFRGIKLESGLDKNYAQTYELPVSLHRADFSGSTWTCFTISSTMDDDEICNITDCVFDESKFHNGLAYRVENIRNCSFHACVFKYCVYFNTIENCTFTGMKKSNTKLRFLCDSIKNCLFEGEMRKINFGGSPLENCTFKGTLYDCSFEGLNINSDKWKQGYVSPDEVDNRFNNLDCTEAEFIMCTFHSFCYLDRVKPSPNNCLVHITDELFAELNRLIASHADADLKDKLLTYANSFYRPHIQTPYKFAHADDFVHANKPETIPFARQLYDFVCQAAEATGCRVR</sequence>
<dbReference type="Gene3D" id="2.160.20.80">
    <property type="entry name" value="E3 ubiquitin-protein ligase SopA"/>
    <property type="match status" value="1"/>
</dbReference>
<evidence type="ECO:0000313" key="1">
    <source>
        <dbReference type="EMBL" id="MBK0396504.1"/>
    </source>
</evidence>
<gene>
    <name evidence="1" type="ORF">JDW22_07910</name>
</gene>
<accession>A0ABS1BTC3</accession>
<name>A0ABS1BTC3_9NEIS</name>